<evidence type="ECO:0000313" key="2">
    <source>
        <dbReference type="Proteomes" id="UP000594778"/>
    </source>
</evidence>
<dbReference type="RefSeq" id="WP_183021899.1">
    <property type="nucleotide sequence ID" value="NZ_CP065668.1"/>
</dbReference>
<reference evidence="1 2" key="1">
    <citation type="submission" date="2020-12" db="EMBL/GenBank/DDBJ databases">
        <title>FDA dAtabase for Regulatory Grade micrObial Sequences (FDA-ARGOS): Supporting development and validation of Infectious Disease Dx tests.</title>
        <authorList>
            <person name="Sproer C."/>
            <person name="Gronow S."/>
            <person name="Severitt S."/>
            <person name="Schroder I."/>
            <person name="Tallon L."/>
            <person name="Sadzewicz L."/>
            <person name="Zhao X."/>
            <person name="Boylan J."/>
            <person name="Ott S."/>
            <person name="Bowen H."/>
            <person name="Vavikolanu K."/>
            <person name="Mehta A."/>
            <person name="Aluvathingal J."/>
            <person name="Nadendla S."/>
            <person name="Lowell S."/>
            <person name="Myers T."/>
            <person name="Yan Y."/>
            <person name="Sichtig H."/>
        </authorList>
    </citation>
    <scope>NUCLEOTIDE SEQUENCE [LARGE SCALE GENOMIC DNA]</scope>
    <source>
        <strain evidence="1 2">FDAARGOS_909</strain>
    </source>
</reference>
<protein>
    <submittedName>
        <fullName evidence="1">Uncharacterized protein</fullName>
    </submittedName>
</protein>
<dbReference type="EMBL" id="CP065668">
    <property type="protein sequence ID" value="QPS09969.1"/>
    <property type="molecule type" value="Genomic_DNA"/>
</dbReference>
<sequence length="213" mass="23896">MSTRYLLVTEVLPQPGRCLSVAREWSQISPTAEGGVDRAVFIALDDSSVLELSAFPSVEQVAAMEPRWSQDWEQLGAELGSDFRRQLLVFVEAPKDTPAALPTTPFLQLRHVEVPPGRFEAYRAWREKTIFEVVRESASVEQFIAYHSVISSEPGVLFLSGFSVDPEVYAATFTSSRYRQIVQEAGDRYITGGERGLYTKLYRRVVVKDGVDT</sequence>
<gene>
    <name evidence="1" type="ORF">I6G66_08215</name>
</gene>
<organism evidence="1 2">
    <name type="scientific">Delftia acidovorans</name>
    <name type="common">Pseudomonas acidovorans</name>
    <name type="synonym">Comamonas acidovorans</name>
    <dbReference type="NCBI Taxonomy" id="80866"/>
    <lineage>
        <taxon>Bacteria</taxon>
        <taxon>Pseudomonadati</taxon>
        <taxon>Pseudomonadota</taxon>
        <taxon>Betaproteobacteria</taxon>
        <taxon>Burkholderiales</taxon>
        <taxon>Comamonadaceae</taxon>
        <taxon>Delftia</taxon>
    </lineage>
</organism>
<proteinExistence type="predicted"/>
<dbReference type="AlphaFoldDB" id="A0A7T2S6V1"/>
<name>A0A7T2S6V1_DELAC</name>
<accession>A0A7T2S6V1</accession>
<evidence type="ECO:0000313" key="1">
    <source>
        <dbReference type="EMBL" id="QPS09969.1"/>
    </source>
</evidence>
<dbReference type="Proteomes" id="UP000594778">
    <property type="component" value="Chromosome"/>
</dbReference>